<dbReference type="PANTHER" id="PTHR48111">
    <property type="entry name" value="REGULATOR OF RPOS"/>
    <property type="match status" value="1"/>
</dbReference>
<dbReference type="CDD" id="cd19935">
    <property type="entry name" value="REC_OmpR_CusR-like"/>
    <property type="match status" value="1"/>
</dbReference>
<dbReference type="AlphaFoldDB" id="A0A402CVE5"/>
<reference evidence="6 7" key="1">
    <citation type="journal article" date="2019" name="Int. J. Syst. Evol. Microbiol.">
        <title>Capsulimonas corticalis gen. nov., sp. nov., an aerobic capsulated bacterium, of a novel bacterial order, Capsulimonadales ord. nov., of the class Armatimonadia of the phylum Armatimonadetes.</title>
        <authorList>
            <person name="Li J."/>
            <person name="Kudo C."/>
            <person name="Tonouchi A."/>
        </authorList>
    </citation>
    <scope>NUCLEOTIDE SEQUENCE [LARGE SCALE GENOMIC DNA]</scope>
    <source>
        <strain evidence="6 7">AX-7</strain>
    </source>
</reference>
<dbReference type="InterPro" id="IPR001867">
    <property type="entry name" value="OmpR/PhoB-type_DNA-bd"/>
</dbReference>
<dbReference type="KEGG" id="ccot:CCAX7_24250"/>
<dbReference type="PROSITE" id="PS50110">
    <property type="entry name" value="RESPONSE_REGULATORY"/>
    <property type="match status" value="1"/>
</dbReference>
<evidence type="ECO:0000313" key="6">
    <source>
        <dbReference type="EMBL" id="BDI30374.1"/>
    </source>
</evidence>
<evidence type="ECO:0000256" key="4">
    <source>
        <dbReference type="ARBA" id="ARBA00023125"/>
    </source>
</evidence>
<sequence>MSDRLSQEQGPAPSDKSAPSGNIQAELMRILIVEDEQKVASFLRRALEEEGQAVDVEHDGETGLQRALTYDYDLVILDWLLPQRTGLEVCIAIREARTGTPILMLTARDAVEDRIAGLDAGADDYLVKPFALGELLARVRALLRRGKTGAPKLVVSDLTLDPARRRVIRAGHEITLTAKEYALLEYLMRHAGQTVARTMIAEHVWDFDFDGGTNVVDVYINYLRNKVDRGHERKLIHTVRGVGYCLESRNVLSE</sequence>
<dbReference type="CDD" id="cd00383">
    <property type="entry name" value="trans_reg_C"/>
    <property type="match status" value="1"/>
</dbReference>
<evidence type="ECO:0000256" key="2">
    <source>
        <dbReference type="ARBA" id="ARBA00023012"/>
    </source>
</evidence>
<dbReference type="Pfam" id="PF00072">
    <property type="entry name" value="Response_reg"/>
    <property type="match status" value="1"/>
</dbReference>
<dbReference type="EMBL" id="AP025739">
    <property type="protein sequence ID" value="BDI30374.1"/>
    <property type="molecule type" value="Genomic_DNA"/>
</dbReference>
<keyword evidence="5" id="KW-0804">Transcription</keyword>
<dbReference type="GO" id="GO:0000156">
    <property type="term" value="F:phosphorelay response regulator activity"/>
    <property type="evidence" value="ECO:0007669"/>
    <property type="project" value="TreeGrafter"/>
</dbReference>
<dbReference type="SUPFAM" id="SSF46894">
    <property type="entry name" value="C-terminal effector domain of the bipartite response regulators"/>
    <property type="match status" value="1"/>
</dbReference>
<dbReference type="FunFam" id="1.10.10.10:FF:000005">
    <property type="entry name" value="Two-component system response regulator"/>
    <property type="match status" value="1"/>
</dbReference>
<dbReference type="Pfam" id="PF00486">
    <property type="entry name" value="Trans_reg_C"/>
    <property type="match status" value="1"/>
</dbReference>
<dbReference type="PANTHER" id="PTHR48111:SF22">
    <property type="entry name" value="REGULATOR OF RPOS"/>
    <property type="match status" value="1"/>
</dbReference>
<dbReference type="SMART" id="SM00862">
    <property type="entry name" value="Trans_reg_C"/>
    <property type="match status" value="1"/>
</dbReference>
<dbReference type="Gene3D" id="6.10.250.690">
    <property type="match status" value="1"/>
</dbReference>
<dbReference type="Gene3D" id="3.40.50.2300">
    <property type="match status" value="1"/>
</dbReference>
<dbReference type="InterPro" id="IPR001789">
    <property type="entry name" value="Sig_transdc_resp-reg_receiver"/>
</dbReference>
<protein>
    <submittedName>
        <fullName evidence="6">DNA-binding response regulator</fullName>
    </submittedName>
</protein>
<dbReference type="FunFam" id="3.40.50.2300:FF:000001">
    <property type="entry name" value="DNA-binding response regulator PhoB"/>
    <property type="match status" value="1"/>
</dbReference>
<dbReference type="InterPro" id="IPR016032">
    <property type="entry name" value="Sig_transdc_resp-reg_C-effctor"/>
</dbReference>
<dbReference type="InterPro" id="IPR011006">
    <property type="entry name" value="CheY-like_superfamily"/>
</dbReference>
<dbReference type="SUPFAM" id="SSF52172">
    <property type="entry name" value="CheY-like"/>
    <property type="match status" value="1"/>
</dbReference>
<evidence type="ECO:0000256" key="3">
    <source>
        <dbReference type="ARBA" id="ARBA00023015"/>
    </source>
</evidence>
<proteinExistence type="predicted"/>
<evidence type="ECO:0000256" key="1">
    <source>
        <dbReference type="ARBA" id="ARBA00022553"/>
    </source>
</evidence>
<dbReference type="GO" id="GO:0032993">
    <property type="term" value="C:protein-DNA complex"/>
    <property type="evidence" value="ECO:0007669"/>
    <property type="project" value="TreeGrafter"/>
</dbReference>
<organism evidence="6 7">
    <name type="scientific">Capsulimonas corticalis</name>
    <dbReference type="NCBI Taxonomy" id="2219043"/>
    <lineage>
        <taxon>Bacteria</taxon>
        <taxon>Bacillati</taxon>
        <taxon>Armatimonadota</taxon>
        <taxon>Armatimonadia</taxon>
        <taxon>Capsulimonadales</taxon>
        <taxon>Capsulimonadaceae</taxon>
        <taxon>Capsulimonas</taxon>
    </lineage>
</organism>
<dbReference type="PROSITE" id="PS51755">
    <property type="entry name" value="OMPR_PHOB"/>
    <property type="match status" value="1"/>
</dbReference>
<keyword evidence="7" id="KW-1185">Reference proteome</keyword>
<evidence type="ECO:0000313" key="7">
    <source>
        <dbReference type="Proteomes" id="UP000287394"/>
    </source>
</evidence>
<evidence type="ECO:0000256" key="5">
    <source>
        <dbReference type="ARBA" id="ARBA00023163"/>
    </source>
</evidence>
<dbReference type="GO" id="GO:0006355">
    <property type="term" value="P:regulation of DNA-templated transcription"/>
    <property type="evidence" value="ECO:0007669"/>
    <property type="project" value="InterPro"/>
</dbReference>
<dbReference type="GO" id="GO:0005829">
    <property type="term" value="C:cytosol"/>
    <property type="evidence" value="ECO:0007669"/>
    <property type="project" value="TreeGrafter"/>
</dbReference>
<dbReference type="Proteomes" id="UP000287394">
    <property type="component" value="Chromosome"/>
</dbReference>
<name>A0A402CVE5_9BACT</name>
<keyword evidence="1" id="KW-0597">Phosphoprotein</keyword>
<dbReference type="InterPro" id="IPR036388">
    <property type="entry name" value="WH-like_DNA-bd_sf"/>
</dbReference>
<gene>
    <name evidence="6" type="ORF">CCAX7_24250</name>
</gene>
<dbReference type="InterPro" id="IPR039420">
    <property type="entry name" value="WalR-like"/>
</dbReference>
<keyword evidence="2" id="KW-0902">Two-component regulatory system</keyword>
<dbReference type="Gene3D" id="1.10.10.10">
    <property type="entry name" value="Winged helix-like DNA-binding domain superfamily/Winged helix DNA-binding domain"/>
    <property type="match status" value="1"/>
</dbReference>
<dbReference type="SMART" id="SM00448">
    <property type="entry name" value="REC"/>
    <property type="match status" value="1"/>
</dbReference>
<keyword evidence="4 6" id="KW-0238">DNA-binding</keyword>
<keyword evidence="3" id="KW-0805">Transcription regulation</keyword>
<dbReference type="FunCoup" id="A0A402CVE5">
    <property type="interactions" value="246"/>
</dbReference>
<dbReference type="GO" id="GO:0000976">
    <property type="term" value="F:transcription cis-regulatory region binding"/>
    <property type="evidence" value="ECO:0007669"/>
    <property type="project" value="TreeGrafter"/>
</dbReference>
<accession>A0A402CVE5</accession>